<protein>
    <submittedName>
        <fullName evidence="2">Uncharacterized protein</fullName>
    </submittedName>
</protein>
<sequence length="58" mass="6762">MENNENNNEKQLYRTSKFEFKDIAAMIIAIFQVFVPIFIVALVILTAVVLFITKVWLN</sequence>
<keyword evidence="1" id="KW-1133">Transmembrane helix</keyword>
<evidence type="ECO:0000256" key="1">
    <source>
        <dbReference type="SAM" id="Phobius"/>
    </source>
</evidence>
<evidence type="ECO:0000313" key="2">
    <source>
        <dbReference type="EMBL" id="MBI6874551.1"/>
    </source>
</evidence>
<name>A0A934HU26_9CLOT</name>
<organism evidence="2 3">
    <name type="scientific">Clostridium aciditolerans</name>
    <dbReference type="NCBI Taxonomy" id="339861"/>
    <lineage>
        <taxon>Bacteria</taxon>
        <taxon>Bacillati</taxon>
        <taxon>Bacillota</taxon>
        <taxon>Clostridia</taxon>
        <taxon>Eubacteriales</taxon>
        <taxon>Clostridiaceae</taxon>
        <taxon>Clostridium</taxon>
    </lineage>
</organism>
<comment type="caution">
    <text evidence="2">The sequence shown here is derived from an EMBL/GenBank/DDBJ whole genome shotgun (WGS) entry which is preliminary data.</text>
</comment>
<dbReference type="Proteomes" id="UP000622687">
    <property type="component" value="Unassembled WGS sequence"/>
</dbReference>
<proteinExistence type="predicted"/>
<reference evidence="2" key="1">
    <citation type="submission" date="2020-12" db="EMBL/GenBank/DDBJ databases">
        <title>Clostridium thailandense sp. nov., a novel acetogenic bacterium isolated from peat land soil in Thailand.</title>
        <authorList>
            <person name="Chaikitkaew S."/>
            <person name="Birkeland N.K."/>
        </authorList>
    </citation>
    <scope>NUCLEOTIDE SEQUENCE</scope>
    <source>
        <strain evidence="2">DSM 17425</strain>
    </source>
</reference>
<feature type="transmembrane region" description="Helical" evidence="1">
    <location>
        <begin position="23"/>
        <end position="52"/>
    </location>
</feature>
<evidence type="ECO:0000313" key="3">
    <source>
        <dbReference type="Proteomes" id="UP000622687"/>
    </source>
</evidence>
<dbReference type="AlphaFoldDB" id="A0A934HU26"/>
<keyword evidence="3" id="KW-1185">Reference proteome</keyword>
<keyword evidence="1" id="KW-0472">Membrane</keyword>
<dbReference type="EMBL" id="JAEEGB010000026">
    <property type="protein sequence ID" value="MBI6874551.1"/>
    <property type="molecule type" value="Genomic_DNA"/>
</dbReference>
<dbReference type="RefSeq" id="WP_211143921.1">
    <property type="nucleotide sequence ID" value="NZ_JAEEGB010000026.1"/>
</dbReference>
<gene>
    <name evidence="2" type="ORF">I6U51_17900</name>
</gene>
<keyword evidence="1" id="KW-0812">Transmembrane</keyword>
<accession>A0A934HU26</accession>